<evidence type="ECO:0000313" key="4">
    <source>
        <dbReference type="Proteomes" id="UP001634007"/>
    </source>
</evidence>
<sequence length="127" mass="13527">MKFNNVAMTRFFLAWCLLVTTATALTGHHGVRATLEAGNSTNPQGCRGGECLIAYQQTEVELMAALDPEHDALASMLASVAAGKAVSGAKKPNKAGCGRSSSGQRYTPCTPQKNLHPPRDPYNRARP</sequence>
<evidence type="ECO:0000256" key="2">
    <source>
        <dbReference type="SAM" id="SignalP"/>
    </source>
</evidence>
<feature type="compositionally biased region" description="Basic and acidic residues" evidence="1">
    <location>
        <begin position="117"/>
        <end position="127"/>
    </location>
</feature>
<reference evidence="3 4" key="1">
    <citation type="submission" date="2024-11" db="EMBL/GenBank/DDBJ databases">
        <title>Chromosome-level genome assembly of Eucalyptus globulus Labill. provides insights into its genome evolution.</title>
        <authorList>
            <person name="Li X."/>
        </authorList>
    </citation>
    <scope>NUCLEOTIDE SEQUENCE [LARGE SCALE GENOMIC DNA]</scope>
    <source>
        <strain evidence="3">CL2024</strain>
        <tissue evidence="3">Fresh tender leaves</tissue>
    </source>
</reference>
<feature type="compositionally biased region" description="Polar residues" evidence="1">
    <location>
        <begin position="99"/>
        <end position="113"/>
    </location>
</feature>
<evidence type="ECO:0000256" key="1">
    <source>
        <dbReference type="SAM" id="MobiDB-lite"/>
    </source>
</evidence>
<organism evidence="3 4">
    <name type="scientific">Eucalyptus globulus</name>
    <name type="common">Tasmanian blue gum</name>
    <dbReference type="NCBI Taxonomy" id="34317"/>
    <lineage>
        <taxon>Eukaryota</taxon>
        <taxon>Viridiplantae</taxon>
        <taxon>Streptophyta</taxon>
        <taxon>Embryophyta</taxon>
        <taxon>Tracheophyta</taxon>
        <taxon>Spermatophyta</taxon>
        <taxon>Magnoliopsida</taxon>
        <taxon>eudicotyledons</taxon>
        <taxon>Gunneridae</taxon>
        <taxon>Pentapetalae</taxon>
        <taxon>rosids</taxon>
        <taxon>malvids</taxon>
        <taxon>Myrtales</taxon>
        <taxon>Myrtaceae</taxon>
        <taxon>Myrtoideae</taxon>
        <taxon>Eucalypteae</taxon>
        <taxon>Eucalyptus</taxon>
    </lineage>
</organism>
<protein>
    <submittedName>
        <fullName evidence="3">Uncharacterized protein</fullName>
    </submittedName>
</protein>
<gene>
    <name evidence="3" type="ORF">ACJRO7_035551</name>
</gene>
<dbReference type="AlphaFoldDB" id="A0ABD3JD84"/>
<comment type="caution">
    <text evidence="3">The sequence shown here is derived from an EMBL/GenBank/DDBJ whole genome shotgun (WGS) entry which is preliminary data.</text>
</comment>
<dbReference type="Proteomes" id="UP001634007">
    <property type="component" value="Unassembled WGS sequence"/>
</dbReference>
<feature type="chain" id="PRO_5044792697" evidence="2">
    <location>
        <begin position="25"/>
        <end position="127"/>
    </location>
</feature>
<accession>A0ABD3JD84</accession>
<feature type="region of interest" description="Disordered" evidence="1">
    <location>
        <begin position="84"/>
        <end position="127"/>
    </location>
</feature>
<feature type="signal peptide" evidence="2">
    <location>
        <begin position="1"/>
        <end position="24"/>
    </location>
</feature>
<proteinExistence type="predicted"/>
<keyword evidence="4" id="KW-1185">Reference proteome</keyword>
<evidence type="ECO:0000313" key="3">
    <source>
        <dbReference type="EMBL" id="KAL3723382.1"/>
    </source>
</evidence>
<dbReference type="EMBL" id="JBJKBG010000009">
    <property type="protein sequence ID" value="KAL3723382.1"/>
    <property type="molecule type" value="Genomic_DNA"/>
</dbReference>
<name>A0ABD3JD84_EUCGL</name>
<keyword evidence="2" id="KW-0732">Signal</keyword>